<dbReference type="InterPro" id="IPR041698">
    <property type="entry name" value="Methyltransf_25"/>
</dbReference>
<dbReference type="AlphaFoldDB" id="A0A3M8D2P2"/>
<protein>
    <submittedName>
        <fullName evidence="4">Class I SAM-dependent methyltransferase</fullName>
    </submittedName>
</protein>
<dbReference type="Gene3D" id="3.40.50.150">
    <property type="entry name" value="Vaccinia Virus protein VP39"/>
    <property type="match status" value="1"/>
</dbReference>
<proteinExistence type="predicted"/>
<organism evidence="4 5">
    <name type="scientific">Brevibacillus fluminis</name>
    <dbReference type="NCBI Taxonomy" id="511487"/>
    <lineage>
        <taxon>Bacteria</taxon>
        <taxon>Bacillati</taxon>
        <taxon>Bacillota</taxon>
        <taxon>Bacilli</taxon>
        <taxon>Bacillales</taxon>
        <taxon>Paenibacillaceae</taxon>
        <taxon>Brevibacillus</taxon>
    </lineage>
</organism>
<evidence type="ECO:0000313" key="5">
    <source>
        <dbReference type="Proteomes" id="UP000271031"/>
    </source>
</evidence>
<keyword evidence="2 4" id="KW-0808">Transferase</keyword>
<dbReference type="Gene3D" id="2.20.25.110">
    <property type="entry name" value="S-adenosyl-L-methionine-dependent methyltransferases"/>
    <property type="match status" value="1"/>
</dbReference>
<dbReference type="GO" id="GO:0032259">
    <property type="term" value="P:methylation"/>
    <property type="evidence" value="ECO:0007669"/>
    <property type="project" value="UniProtKB-KW"/>
</dbReference>
<dbReference type="PANTHER" id="PTHR43861:SF1">
    <property type="entry name" value="TRANS-ACONITATE 2-METHYLTRANSFERASE"/>
    <property type="match status" value="1"/>
</dbReference>
<dbReference type="Proteomes" id="UP000271031">
    <property type="component" value="Unassembled WGS sequence"/>
</dbReference>
<dbReference type="OrthoDB" id="9811589at2"/>
<evidence type="ECO:0000313" key="4">
    <source>
        <dbReference type="EMBL" id="RNB82336.1"/>
    </source>
</evidence>
<dbReference type="SUPFAM" id="SSF53335">
    <property type="entry name" value="S-adenosyl-L-methionine-dependent methyltransferases"/>
    <property type="match status" value="1"/>
</dbReference>
<dbReference type="InterPro" id="IPR029063">
    <property type="entry name" value="SAM-dependent_MTases_sf"/>
</dbReference>
<dbReference type="Pfam" id="PF13649">
    <property type="entry name" value="Methyltransf_25"/>
    <property type="match status" value="1"/>
</dbReference>
<name>A0A3M8D2P2_9BACL</name>
<feature type="domain" description="Methyltransferase" evidence="3">
    <location>
        <begin position="39"/>
        <end position="133"/>
    </location>
</feature>
<sequence>MSYVHLAAVYDALMAETPYPKWLEWADAFWQKTKRPRTILDLGCGTGNIAIPLARQGYSVFGLDLSDEMLAIAYEKMQQERVQVTWTRQDMREFSVQPVDCVLSFCDSSSYLLEEDDVKQMYRCVYEHLEPDGWFLFDVHSPSKILNGYADNTFTWVEDDLSYIWQCVHDPLLFEVEHQLTFFLKEQNGLYRRLEEVHVQRAYHLTSHLNWLREAGFTDITVTADFTDLPPQANSERLFFTAHKE</sequence>
<dbReference type="EMBL" id="RHHQ01000020">
    <property type="protein sequence ID" value="RNB82336.1"/>
    <property type="molecule type" value="Genomic_DNA"/>
</dbReference>
<keyword evidence="1 4" id="KW-0489">Methyltransferase</keyword>
<gene>
    <name evidence="4" type="ORF">EDM56_23715</name>
</gene>
<keyword evidence="5" id="KW-1185">Reference proteome</keyword>
<dbReference type="CDD" id="cd02440">
    <property type="entry name" value="AdoMet_MTases"/>
    <property type="match status" value="1"/>
</dbReference>
<reference evidence="4 5" key="1">
    <citation type="submission" date="2018-10" db="EMBL/GenBank/DDBJ databases">
        <title>Phylogenomics of Brevibacillus.</title>
        <authorList>
            <person name="Dunlap C."/>
        </authorList>
    </citation>
    <scope>NUCLEOTIDE SEQUENCE [LARGE SCALE GENOMIC DNA]</scope>
    <source>
        <strain evidence="4 5">JCM 15716</strain>
    </source>
</reference>
<evidence type="ECO:0000259" key="3">
    <source>
        <dbReference type="Pfam" id="PF13649"/>
    </source>
</evidence>
<evidence type="ECO:0000256" key="2">
    <source>
        <dbReference type="ARBA" id="ARBA00022679"/>
    </source>
</evidence>
<accession>A0A3M8D2P2</accession>
<evidence type="ECO:0000256" key="1">
    <source>
        <dbReference type="ARBA" id="ARBA00022603"/>
    </source>
</evidence>
<dbReference type="PANTHER" id="PTHR43861">
    <property type="entry name" value="TRANS-ACONITATE 2-METHYLTRANSFERASE-RELATED"/>
    <property type="match status" value="1"/>
</dbReference>
<dbReference type="RefSeq" id="WP_122920414.1">
    <property type="nucleotide sequence ID" value="NZ_RHHQ01000020.1"/>
</dbReference>
<dbReference type="GO" id="GO:0008168">
    <property type="term" value="F:methyltransferase activity"/>
    <property type="evidence" value="ECO:0007669"/>
    <property type="project" value="UniProtKB-KW"/>
</dbReference>
<comment type="caution">
    <text evidence="4">The sequence shown here is derived from an EMBL/GenBank/DDBJ whole genome shotgun (WGS) entry which is preliminary data.</text>
</comment>